<evidence type="ECO:0000313" key="4">
    <source>
        <dbReference type="Proteomes" id="UP000070299"/>
    </source>
</evidence>
<dbReference type="InterPro" id="IPR036390">
    <property type="entry name" value="WH_DNA-bd_sf"/>
</dbReference>
<feature type="domain" description="S-adenosylmethionine-dependent methyltransferase Rv2258c-like winged HTH" evidence="2">
    <location>
        <begin position="21"/>
        <end position="90"/>
    </location>
</feature>
<dbReference type="Pfam" id="PF21320">
    <property type="entry name" value="WHD_Rv2258c"/>
    <property type="match status" value="1"/>
</dbReference>
<dbReference type="EMBL" id="LSNE01000001">
    <property type="protein sequence ID" value="KXI30966.1"/>
    <property type="molecule type" value="Genomic_DNA"/>
</dbReference>
<dbReference type="InterPro" id="IPR048711">
    <property type="entry name" value="WHD_Rv2258c"/>
</dbReference>
<dbReference type="InterPro" id="IPR025714">
    <property type="entry name" value="Methyltranfer_dom"/>
</dbReference>
<dbReference type="RefSeq" id="WP_068370868.1">
    <property type="nucleotide sequence ID" value="NZ_LSNE01000001.1"/>
</dbReference>
<dbReference type="OrthoDB" id="9801363at2"/>
<protein>
    <submittedName>
        <fullName evidence="3">SAM-dependent methyltransferase</fullName>
    </submittedName>
</protein>
<gene>
    <name evidence="3" type="ORF">AX660_00435</name>
</gene>
<evidence type="ECO:0000313" key="3">
    <source>
        <dbReference type="EMBL" id="KXI30966.1"/>
    </source>
</evidence>
<comment type="caution">
    <text evidence="3">The sequence shown here is derived from an EMBL/GenBank/DDBJ whole genome shotgun (WGS) entry which is preliminary data.</text>
</comment>
<dbReference type="InterPro" id="IPR053173">
    <property type="entry name" value="SAM-binding_MTase"/>
</dbReference>
<reference evidence="4" key="1">
    <citation type="submission" date="2016-02" db="EMBL/GenBank/DDBJ databases">
        <authorList>
            <person name="Schultz-Johansen M."/>
            <person name="Glaring M.A."/>
            <person name="Bech P.K."/>
            <person name="Stougaard P."/>
        </authorList>
    </citation>
    <scope>NUCLEOTIDE SEQUENCE [LARGE SCALE GENOMIC DNA]</scope>
    <source>
        <strain evidence="4">S66</strain>
    </source>
</reference>
<dbReference type="GO" id="GO:0032259">
    <property type="term" value="P:methylation"/>
    <property type="evidence" value="ECO:0007669"/>
    <property type="project" value="UniProtKB-KW"/>
</dbReference>
<dbReference type="SUPFAM" id="SSF46785">
    <property type="entry name" value="Winged helix' DNA-binding domain"/>
    <property type="match status" value="1"/>
</dbReference>
<dbReference type="GO" id="GO:0008168">
    <property type="term" value="F:methyltransferase activity"/>
    <property type="evidence" value="ECO:0007669"/>
    <property type="project" value="UniProtKB-KW"/>
</dbReference>
<accession>A0A136A6W6</accession>
<dbReference type="InterPro" id="IPR029063">
    <property type="entry name" value="SAM-dependent_MTases_sf"/>
</dbReference>
<dbReference type="Pfam" id="PF13847">
    <property type="entry name" value="Methyltransf_31"/>
    <property type="match status" value="1"/>
</dbReference>
<evidence type="ECO:0000259" key="2">
    <source>
        <dbReference type="Pfam" id="PF21320"/>
    </source>
</evidence>
<keyword evidence="3" id="KW-0808">Transferase</keyword>
<keyword evidence="4" id="KW-1185">Reference proteome</keyword>
<dbReference type="PANTHER" id="PTHR45128">
    <property type="entry name" value="METHYLTRANSFERASE TYPE 11"/>
    <property type="match status" value="1"/>
</dbReference>
<dbReference type="AlphaFoldDB" id="A0A136A6W6"/>
<organism evidence="3 4">
    <name type="scientific">Paraglaciecola hydrolytica</name>
    <dbReference type="NCBI Taxonomy" id="1799789"/>
    <lineage>
        <taxon>Bacteria</taxon>
        <taxon>Pseudomonadati</taxon>
        <taxon>Pseudomonadota</taxon>
        <taxon>Gammaproteobacteria</taxon>
        <taxon>Alteromonadales</taxon>
        <taxon>Alteromonadaceae</taxon>
        <taxon>Paraglaciecola</taxon>
    </lineage>
</organism>
<keyword evidence="3" id="KW-0489">Methyltransferase</keyword>
<dbReference type="CDD" id="cd02440">
    <property type="entry name" value="AdoMet_MTases"/>
    <property type="match status" value="1"/>
</dbReference>
<dbReference type="Gene3D" id="3.40.50.150">
    <property type="entry name" value="Vaccinia Virus protein VP39"/>
    <property type="match status" value="1"/>
</dbReference>
<dbReference type="SUPFAM" id="SSF53335">
    <property type="entry name" value="S-adenosyl-L-methionine-dependent methyltransferases"/>
    <property type="match status" value="1"/>
</dbReference>
<dbReference type="STRING" id="1799789.AX660_00435"/>
<feature type="domain" description="Methyltransferase" evidence="1">
    <location>
        <begin position="169"/>
        <end position="283"/>
    </location>
</feature>
<dbReference type="PANTHER" id="PTHR45128:SF2">
    <property type="entry name" value="METHYLTRANSFERASE DOMAIN-CONTAINING PROTEIN"/>
    <property type="match status" value="1"/>
</dbReference>
<evidence type="ECO:0000259" key="1">
    <source>
        <dbReference type="Pfam" id="PF13847"/>
    </source>
</evidence>
<sequence length="349" mass="37754">MYTTEEFAEQVITDVSATLSGVMTSIGNKLGLYKAMAFAGPLTSTELSQKLGLAERYVREWLNNQVAGKYLTYDKNNQSYELPDAHVPVLVDQESPVFLLPALEVAASLWHDEEMLIKVFQTGKGITWGAHNHKLFCGSEALFRPGYKSFLVNDWIAAMDGVSKQLEQGALVADIGCGHGASTIVMANAFPKSKFYGFDNHAESIKTALVRIASEPAKSNTVFEIIDAKSYPTIGFDLICFMDCLHDMGDPVGAAKHALKALKPGASLLLVEPAAGNNVEDNINPISRLYYAASTAVCTPCSLSQDVGIALGAQAGQWQLSKVLEEAGFVDITKIAETPFNIVIQAKRP</sequence>
<dbReference type="Proteomes" id="UP000070299">
    <property type="component" value="Unassembled WGS sequence"/>
</dbReference>
<proteinExistence type="predicted"/>
<name>A0A136A6W6_9ALTE</name>